<dbReference type="HOGENOM" id="CLU_2536460_0_0_5"/>
<dbReference type="KEGG" id="mes:Meso_4598"/>
<dbReference type="AlphaFoldDB" id="Q11AF8"/>
<gene>
    <name evidence="1" type="ordered locus">Meso_4598</name>
</gene>
<dbReference type="EMBL" id="CP000392">
    <property type="protein sequence ID" value="ABG65617.1"/>
    <property type="molecule type" value="Genomic_DNA"/>
</dbReference>
<name>Q11AF8_CHESB</name>
<evidence type="ECO:0000313" key="1">
    <source>
        <dbReference type="EMBL" id="ABG65617.1"/>
    </source>
</evidence>
<geneLocation type="plasmid" evidence="1">
    <name>3</name>
</geneLocation>
<reference evidence="1" key="1">
    <citation type="submission" date="2006-06" db="EMBL/GenBank/DDBJ databases">
        <title>Complete sequence of 3 of Chelativorans sp. BNC1.</title>
        <authorList>
            <consortium name="US DOE Joint Genome Institute"/>
            <person name="Copeland A."/>
            <person name="Lucas S."/>
            <person name="Lapidus A."/>
            <person name="Barry K."/>
            <person name="Detter J.C."/>
            <person name="Glavina del Rio T."/>
            <person name="Hammon N."/>
            <person name="Israni S."/>
            <person name="Dalin E."/>
            <person name="Tice H."/>
            <person name="Pitluck S."/>
            <person name="Chertkov O."/>
            <person name="Brettin T."/>
            <person name="Bruce D."/>
            <person name="Han C."/>
            <person name="Tapia R."/>
            <person name="Gilna P."/>
            <person name="Schmutz J."/>
            <person name="Larimer F."/>
            <person name="Land M."/>
            <person name="Hauser L."/>
            <person name="Kyrpides N."/>
            <person name="Mikhailova N."/>
            <person name="Richardson P."/>
        </authorList>
    </citation>
    <scope>NUCLEOTIDE SEQUENCE</scope>
    <source>
        <strain evidence="1">BNC1</strain>
        <plasmid evidence="1">3</plasmid>
    </source>
</reference>
<proteinExistence type="predicted"/>
<protein>
    <submittedName>
        <fullName evidence="1">Uncharacterized protein</fullName>
    </submittedName>
</protein>
<organism evidence="1">
    <name type="scientific">Chelativorans sp. (strain BNC1)</name>
    <dbReference type="NCBI Taxonomy" id="266779"/>
    <lineage>
        <taxon>Bacteria</taxon>
        <taxon>Pseudomonadati</taxon>
        <taxon>Pseudomonadota</taxon>
        <taxon>Alphaproteobacteria</taxon>
        <taxon>Hyphomicrobiales</taxon>
        <taxon>Phyllobacteriaceae</taxon>
        <taxon>Chelativorans</taxon>
    </lineage>
</organism>
<sequence length="83" mass="8975">MPIYRLGSNELVHAPGVVAWAINGYAFQRDRDVLRRVIVDGWPGVPAAAAHQLLSGSVPYSVDGDTVVFTAERGPDRFDGRAP</sequence>
<keyword evidence="1" id="KW-0614">Plasmid</keyword>
<accession>Q11AF8</accession>
<dbReference type="OrthoDB" id="7774282at2"/>